<keyword evidence="1" id="KW-1133">Transmembrane helix</keyword>
<feature type="transmembrane region" description="Helical" evidence="1">
    <location>
        <begin position="88"/>
        <end position="105"/>
    </location>
</feature>
<accession>A0ABQ3FZV2</accession>
<keyword evidence="1" id="KW-0812">Transmembrane</keyword>
<evidence type="ECO:0000256" key="1">
    <source>
        <dbReference type="SAM" id="Phobius"/>
    </source>
</evidence>
<sequence length="115" mass="11991">MQQGGDGASALAGGVTAVMPALKTHNFHHLADAMGSQWWFHRGMSITRLVSLCCLLLFASATAAVVLLPEVPAAALGWRMPEPPFGALLFALACALVLTLGRASVPPARREPSGD</sequence>
<dbReference type="EMBL" id="BMYK01000004">
    <property type="protein sequence ID" value="GHC79148.1"/>
    <property type="molecule type" value="Genomic_DNA"/>
</dbReference>
<feature type="transmembrane region" description="Helical" evidence="1">
    <location>
        <begin position="49"/>
        <end position="68"/>
    </location>
</feature>
<proteinExistence type="predicted"/>
<dbReference type="Proteomes" id="UP000626210">
    <property type="component" value="Unassembled WGS sequence"/>
</dbReference>
<reference evidence="3" key="1">
    <citation type="journal article" date="2019" name="Int. J. Syst. Evol. Microbiol.">
        <title>The Global Catalogue of Microorganisms (GCM) 10K type strain sequencing project: providing services to taxonomists for standard genome sequencing and annotation.</title>
        <authorList>
            <consortium name="The Broad Institute Genomics Platform"/>
            <consortium name="The Broad Institute Genome Sequencing Center for Infectious Disease"/>
            <person name="Wu L."/>
            <person name="Ma J."/>
        </authorList>
    </citation>
    <scope>NUCLEOTIDE SEQUENCE [LARGE SCALE GENOMIC DNA]</scope>
    <source>
        <strain evidence="3">KCTC 23314</strain>
    </source>
</reference>
<organism evidence="2 3">
    <name type="scientific">Pseudorhodoferax aquiterrae</name>
    <dbReference type="NCBI Taxonomy" id="747304"/>
    <lineage>
        <taxon>Bacteria</taxon>
        <taxon>Pseudomonadati</taxon>
        <taxon>Pseudomonadota</taxon>
        <taxon>Betaproteobacteria</taxon>
        <taxon>Burkholderiales</taxon>
        <taxon>Comamonadaceae</taxon>
    </lineage>
</organism>
<comment type="caution">
    <text evidence="2">The sequence shown here is derived from an EMBL/GenBank/DDBJ whole genome shotgun (WGS) entry which is preliminary data.</text>
</comment>
<keyword evidence="3" id="KW-1185">Reference proteome</keyword>
<name>A0ABQ3FZV2_9BURK</name>
<gene>
    <name evidence="2" type="ORF">GCM10007320_20200</name>
</gene>
<protein>
    <submittedName>
        <fullName evidence="2">Uncharacterized protein</fullName>
    </submittedName>
</protein>
<keyword evidence="1" id="KW-0472">Membrane</keyword>
<dbReference type="RefSeq" id="WP_189686799.1">
    <property type="nucleotide sequence ID" value="NZ_BMYK01000004.1"/>
</dbReference>
<evidence type="ECO:0000313" key="3">
    <source>
        <dbReference type="Proteomes" id="UP000626210"/>
    </source>
</evidence>
<evidence type="ECO:0000313" key="2">
    <source>
        <dbReference type="EMBL" id="GHC79148.1"/>
    </source>
</evidence>